<name>M9MI05_PSEA3</name>
<dbReference type="AlphaFoldDB" id="M9MI05"/>
<proteinExistence type="predicted"/>
<evidence type="ECO:0000313" key="3">
    <source>
        <dbReference type="Proteomes" id="UP000011976"/>
    </source>
</evidence>
<evidence type="ECO:0000313" key="2">
    <source>
        <dbReference type="EMBL" id="GAC76542.1"/>
    </source>
</evidence>
<dbReference type="EMBL" id="DF196788">
    <property type="protein sequence ID" value="GAC76542.1"/>
    <property type="molecule type" value="Genomic_DNA"/>
</dbReference>
<organism evidence="2 3">
    <name type="scientific">Pseudozyma antarctica (strain T-34)</name>
    <name type="common">Yeast</name>
    <name type="synonym">Candida antarctica</name>
    <dbReference type="NCBI Taxonomy" id="1151754"/>
    <lineage>
        <taxon>Eukaryota</taxon>
        <taxon>Fungi</taxon>
        <taxon>Dikarya</taxon>
        <taxon>Basidiomycota</taxon>
        <taxon>Ustilaginomycotina</taxon>
        <taxon>Ustilaginomycetes</taxon>
        <taxon>Ustilaginales</taxon>
        <taxon>Ustilaginaceae</taxon>
        <taxon>Moesziomyces</taxon>
    </lineage>
</organism>
<feature type="compositionally biased region" description="Polar residues" evidence="1">
    <location>
        <begin position="141"/>
        <end position="153"/>
    </location>
</feature>
<feature type="compositionally biased region" description="Low complexity" evidence="1">
    <location>
        <begin position="158"/>
        <end position="172"/>
    </location>
</feature>
<evidence type="ECO:0000256" key="1">
    <source>
        <dbReference type="SAM" id="MobiDB-lite"/>
    </source>
</evidence>
<accession>M9MI05</accession>
<gene>
    <name evidence="2" type="ORF">PANT_22d00082</name>
</gene>
<dbReference type="Proteomes" id="UP000011976">
    <property type="component" value="Unassembled WGS sequence"/>
</dbReference>
<sequence>MVARRQTHDLLSSVNASLALHLDWNHTTEPGQHLKDIIFSNDDPAPFRNWRSSLSFDAMPIVAVAADDDHHDQHAVSPAQVTPCHHLVGQDTPLCLLSLRRQLCAEHVRLMLLRTLEFDPMPLEFLTRLALADALEQQPNMSMRRTISDSTVGPDQKPAAPIAAAPAIPAES</sequence>
<reference evidence="3" key="1">
    <citation type="journal article" date="2013" name="Genome Announc.">
        <title>Genome sequence of the basidiomycetous yeast Pseudozyma antarctica T-34, a producer of the glycolipid biosurfactants mannosylerythritol lipids.</title>
        <authorList>
            <person name="Morita T."/>
            <person name="Koike H."/>
            <person name="Koyama Y."/>
            <person name="Hagiwara H."/>
            <person name="Ito E."/>
            <person name="Fukuoka T."/>
            <person name="Imura T."/>
            <person name="Machida M."/>
            <person name="Kitamoto D."/>
        </authorList>
    </citation>
    <scope>NUCLEOTIDE SEQUENCE [LARGE SCALE GENOMIC DNA]</scope>
    <source>
        <strain evidence="3">T-34</strain>
    </source>
</reference>
<protein>
    <submittedName>
        <fullName evidence="2">Uncharacterized protein</fullName>
    </submittedName>
</protein>
<feature type="region of interest" description="Disordered" evidence="1">
    <location>
        <begin position="141"/>
        <end position="172"/>
    </location>
</feature>